<dbReference type="SUPFAM" id="SSF53448">
    <property type="entry name" value="Nucleotide-diphospho-sugar transferases"/>
    <property type="match status" value="1"/>
</dbReference>
<dbReference type="AlphaFoldDB" id="A0A1R4K0X5"/>
<dbReference type="GO" id="GO:0016758">
    <property type="term" value="F:hexosyltransferase activity"/>
    <property type="evidence" value="ECO:0007669"/>
    <property type="project" value="UniProtKB-ARBA"/>
</dbReference>
<accession>A0A1R4K0X5</accession>
<protein>
    <submittedName>
        <fullName evidence="4">CDP-glycerol:poly(Glycerophosphate) glycerophosphotransferase</fullName>
        <ecNumber evidence="4">2.7.8.12</ecNumber>
    </submittedName>
</protein>
<dbReference type="PANTHER" id="PTHR22916:SF3">
    <property type="entry name" value="UDP-GLCNAC:BETAGAL BETA-1,3-N-ACETYLGLUCOSAMINYLTRANSFERASE-LIKE PROTEIN 1"/>
    <property type="match status" value="1"/>
</dbReference>
<dbReference type="EC" id="2.7.8.12" evidence="4"/>
<evidence type="ECO:0000259" key="2">
    <source>
        <dbReference type="Pfam" id="PF00535"/>
    </source>
</evidence>
<evidence type="ECO:0000259" key="3">
    <source>
        <dbReference type="Pfam" id="PF22181"/>
    </source>
</evidence>
<dbReference type="InterPro" id="IPR029044">
    <property type="entry name" value="Nucleotide-diphossugar_trans"/>
</dbReference>
<keyword evidence="4" id="KW-0808">Transferase</keyword>
<dbReference type="InterPro" id="IPR001173">
    <property type="entry name" value="Glyco_trans_2-like"/>
</dbReference>
<gene>
    <name evidence="4" type="ORF">FM119_10685</name>
</gene>
<organism evidence="4 5">
    <name type="scientific">Mycetocola reblochoni REB411</name>
    <dbReference type="NCBI Taxonomy" id="1255698"/>
    <lineage>
        <taxon>Bacteria</taxon>
        <taxon>Bacillati</taxon>
        <taxon>Actinomycetota</taxon>
        <taxon>Actinomycetes</taxon>
        <taxon>Micrococcales</taxon>
        <taxon>Microbacteriaceae</taxon>
        <taxon>Mycetocola</taxon>
    </lineage>
</organism>
<dbReference type="Pfam" id="PF00535">
    <property type="entry name" value="Glycos_transf_2"/>
    <property type="match status" value="1"/>
</dbReference>
<sequence length="717" mass="79514">MDGLVEELGRVVGGDTGAGAHRGVLVWRRAGRRAGTRAAFFGRWPRGATRTRSRPSTRMTRNRASPHGVPSAHDRRGFTRHNGYCAPCRWQPEPVGNIHLNPAAGPIVIKRDSMEPKVSVVVSTHNSQHDVHRLDESLRGQTLPQSDFEVIYVDDGSTDATLEILNELAASFDNTHVISIDNSGWPCRPRNVGIDAARGEYVAIMDDDDVFFPDALRAAYEFGKSNNSDVVNPKESHSEVPSWSMAVFKKNVPNARNVLAPFSLMALNPRKLYRRQFLNDHQLRFLDNGERVPFEDALFNMAVFAKASVVSILADTPYAVWVQSGQASISSTVVLEPEERFKGQERVLRTITETTEAGSVQRDSALLYVHHSRGAGFFSRHIARKTDDELSHLVELAHTHTIPYLDPHLDDLLASSLHDRSTLLRARKNAELREIAAWDEEVVGRTTLTRMRSTPQGGVRLSLRTVWRRSGERKPGIYRDEAGVLRRAYPEAVRGALGREVAGLDRDIQDATVRLGVRHRSQPVTWTFDTRITSKTLEGPDQDLDLVVESEVELTGLETSAGNVLNGGSWVLNSFTALFQYTQQRPLRVGDSTITRAYTAADGRVMTVARVASGYELTVARLTVTLDRSGGAPMIRFVETDIAPIKGKILMGRKLVFPWGDRLMVFAQRSVAARRLVRLLARARWTAVDRTGGITSVAAPSRLGATVFIQGIPYAIS</sequence>
<evidence type="ECO:0000256" key="1">
    <source>
        <dbReference type="SAM" id="MobiDB-lite"/>
    </source>
</evidence>
<reference evidence="5" key="1">
    <citation type="submission" date="2017-02" db="EMBL/GenBank/DDBJ databases">
        <authorList>
            <person name="Dridi B."/>
        </authorList>
    </citation>
    <scope>NUCLEOTIDE SEQUENCE [LARGE SCALE GENOMIC DNA]</scope>
    <source>
        <strain evidence="5">EB411</strain>
    </source>
</reference>
<proteinExistence type="predicted"/>
<dbReference type="CDD" id="cd00761">
    <property type="entry name" value="Glyco_tranf_GTA_type"/>
    <property type="match status" value="1"/>
</dbReference>
<evidence type="ECO:0000313" key="4">
    <source>
        <dbReference type="EMBL" id="SJN37899.1"/>
    </source>
</evidence>
<keyword evidence="5" id="KW-1185">Reference proteome</keyword>
<dbReference type="Proteomes" id="UP000196778">
    <property type="component" value="Unassembled WGS sequence"/>
</dbReference>
<name>A0A1R4K0X5_9MICO</name>
<feature type="domain" description="TarS/TarP linker" evidence="3">
    <location>
        <begin position="337"/>
        <end position="436"/>
    </location>
</feature>
<feature type="domain" description="Glycosyltransferase 2-like" evidence="2">
    <location>
        <begin position="119"/>
        <end position="233"/>
    </location>
</feature>
<dbReference type="PANTHER" id="PTHR22916">
    <property type="entry name" value="GLYCOSYLTRANSFERASE"/>
    <property type="match status" value="1"/>
</dbReference>
<dbReference type="GO" id="GO:0047355">
    <property type="term" value="F:CDP-glycerol glycerophosphotransferase activity"/>
    <property type="evidence" value="ECO:0007669"/>
    <property type="project" value="UniProtKB-EC"/>
</dbReference>
<dbReference type="Pfam" id="PF22181">
    <property type="entry name" value="TarS_linker"/>
    <property type="match status" value="1"/>
</dbReference>
<feature type="region of interest" description="Disordered" evidence="1">
    <location>
        <begin position="45"/>
        <end position="76"/>
    </location>
</feature>
<evidence type="ECO:0000313" key="5">
    <source>
        <dbReference type="Proteomes" id="UP000196778"/>
    </source>
</evidence>
<dbReference type="EMBL" id="FUKR01000058">
    <property type="protein sequence ID" value="SJN37899.1"/>
    <property type="molecule type" value="Genomic_DNA"/>
</dbReference>
<dbReference type="InterPro" id="IPR054028">
    <property type="entry name" value="TarS/TarP_linker"/>
</dbReference>
<dbReference type="Gene3D" id="3.90.550.10">
    <property type="entry name" value="Spore Coat Polysaccharide Biosynthesis Protein SpsA, Chain A"/>
    <property type="match status" value="1"/>
</dbReference>